<name>A0ABV6U7Q7_9ACTN</name>
<dbReference type="SUPFAM" id="SSF52540">
    <property type="entry name" value="P-loop containing nucleoside triphosphate hydrolases"/>
    <property type="match status" value="1"/>
</dbReference>
<keyword evidence="1" id="KW-0808">Transferase</keyword>
<dbReference type="GO" id="GO:0016740">
    <property type="term" value="F:transferase activity"/>
    <property type="evidence" value="ECO:0007669"/>
    <property type="project" value="UniProtKB-KW"/>
</dbReference>
<evidence type="ECO:0000313" key="2">
    <source>
        <dbReference type="Proteomes" id="UP001589870"/>
    </source>
</evidence>
<sequence length="417" mass="48165">MPAKELRFDDLLNPVLNPAQQQMVDFANANPVDYTVDNVLAAARHQTGIEDPGPEGWQERLQVWIDVLNEPNRTDLARMAMFGLSAKFLANRMRIYDFVKRHPEVRDIEIKAPVMVMGLPRSGTSHLVNLLAADSRFRAAPLWELNQMVPAQGEGPGPDGVDPRFKATAEGYEMAQAANPYIKAWHPMDPWRIEEDIEIHAADFSGYYPEHLCQHAAQWRDYYLAHDQTPHYEFQKLCMQVMTWFRPRERWVTKYPAHVECIPALLNVFPDAILVETHRDPVGAVISNATMHSYMARTWQKEIDYRFHLDYWRDLSLRLLNAGMRDRKLIEDQVVDVYYNRLVADNWTAVQAVYDKAGIELTDQARAEIGAFIENNKQGRDGRVVYDLRGHFGVEPEEVREPFAAYLERHPVPIEVK</sequence>
<comment type="caution">
    <text evidence="1">The sequence shown here is derived from an EMBL/GenBank/DDBJ whole genome shotgun (WGS) entry which is preliminary data.</text>
</comment>
<dbReference type="Pfam" id="PF13469">
    <property type="entry name" value="Sulfotransfer_3"/>
    <property type="match status" value="1"/>
</dbReference>
<dbReference type="PANTHER" id="PTHR36451">
    <property type="entry name" value="PAPS-DEPENDENT SULFOTRANSFERASE STF3"/>
    <property type="match status" value="1"/>
</dbReference>
<dbReference type="Proteomes" id="UP001589870">
    <property type="component" value="Unassembled WGS sequence"/>
</dbReference>
<protein>
    <submittedName>
        <fullName evidence="1">Sulfotransferase</fullName>
        <ecNumber evidence="1">2.8.2.-</ecNumber>
    </submittedName>
</protein>
<dbReference type="InterPro" id="IPR027417">
    <property type="entry name" value="P-loop_NTPase"/>
</dbReference>
<evidence type="ECO:0000313" key="1">
    <source>
        <dbReference type="EMBL" id="MFC0863166.1"/>
    </source>
</evidence>
<dbReference type="InterPro" id="IPR052736">
    <property type="entry name" value="Stf3_sulfotransferase"/>
</dbReference>
<dbReference type="EMBL" id="JBHMQT010000024">
    <property type="protein sequence ID" value="MFC0863166.1"/>
    <property type="molecule type" value="Genomic_DNA"/>
</dbReference>
<dbReference type="PANTHER" id="PTHR36451:SF1">
    <property type="entry name" value="OMEGA-HYDROXY-BETA-DIHYDROMENAQUINONE-9 SULFOTRANSFERASE STF3"/>
    <property type="match status" value="1"/>
</dbReference>
<dbReference type="EC" id="2.8.2.-" evidence="1"/>
<accession>A0ABV6U7Q7</accession>
<keyword evidence="2" id="KW-1185">Reference proteome</keyword>
<reference evidence="1 2" key="1">
    <citation type="submission" date="2024-09" db="EMBL/GenBank/DDBJ databases">
        <authorList>
            <person name="Sun Q."/>
            <person name="Mori K."/>
        </authorList>
    </citation>
    <scope>NUCLEOTIDE SEQUENCE [LARGE SCALE GENOMIC DNA]</scope>
    <source>
        <strain evidence="1 2">TBRC 1851</strain>
    </source>
</reference>
<dbReference type="Gene3D" id="3.40.50.300">
    <property type="entry name" value="P-loop containing nucleotide triphosphate hydrolases"/>
    <property type="match status" value="1"/>
</dbReference>
<dbReference type="RefSeq" id="WP_394301332.1">
    <property type="nucleotide sequence ID" value="NZ_JBHMQT010000024.1"/>
</dbReference>
<proteinExistence type="predicted"/>
<organism evidence="1 2">
    <name type="scientific">Sphaerimonospora cavernae</name>
    <dbReference type="NCBI Taxonomy" id="1740611"/>
    <lineage>
        <taxon>Bacteria</taxon>
        <taxon>Bacillati</taxon>
        <taxon>Actinomycetota</taxon>
        <taxon>Actinomycetes</taxon>
        <taxon>Streptosporangiales</taxon>
        <taxon>Streptosporangiaceae</taxon>
        <taxon>Sphaerimonospora</taxon>
    </lineage>
</organism>
<gene>
    <name evidence="1" type="ORF">ACFHYQ_12760</name>
</gene>